<gene>
    <name evidence="1" type="ORF">CQA01_33280</name>
</gene>
<comment type="caution">
    <text evidence="1">The sequence shown here is derived from an EMBL/GenBank/DDBJ whole genome shotgun (WGS) entry which is preliminary data.</text>
</comment>
<evidence type="ECO:0000313" key="2">
    <source>
        <dbReference type="Proteomes" id="UP000321301"/>
    </source>
</evidence>
<proteinExistence type="predicted"/>
<dbReference type="Proteomes" id="UP000321301">
    <property type="component" value="Unassembled WGS sequence"/>
</dbReference>
<dbReference type="EMBL" id="BJYV01000017">
    <property type="protein sequence ID" value="GEO22794.1"/>
    <property type="molecule type" value="Genomic_DNA"/>
</dbReference>
<dbReference type="RefSeq" id="WP_040417083.1">
    <property type="nucleotide sequence ID" value="NZ_BJYV01000017.1"/>
</dbReference>
<accession>A0A512CEY4</accession>
<name>A0A512CEY4_9BACT</name>
<keyword evidence="2" id="KW-1185">Reference proteome</keyword>
<organism evidence="1 2">
    <name type="scientific">Cyclobacterium qasimii</name>
    <dbReference type="NCBI Taxonomy" id="1350429"/>
    <lineage>
        <taxon>Bacteria</taxon>
        <taxon>Pseudomonadati</taxon>
        <taxon>Bacteroidota</taxon>
        <taxon>Cytophagia</taxon>
        <taxon>Cytophagales</taxon>
        <taxon>Cyclobacteriaceae</taxon>
        <taxon>Cyclobacterium</taxon>
    </lineage>
</organism>
<sequence length="365" mass="42679">MTKQMILDQDYIDSYSRDFSQIICDNHFTHRKYISGQEIIELTHSFQLNLMVIRELFEDWQKQTDSFSKNPYFDFQDNVVKEALSTFMNVLSRSIKIEKIDFEPLLGRAVGKTILLAVDPVTFIESVLEEGHKEPASYVKELKKYIKWYRESWVPAAEDWAADTGSLFWKQKLYEGFEKESDDSSQPLALLAPLQEVLTLNFDTLIKDIPEESKPDVFAEVEKEVEEEPKHYIVEKTEVVIEEQEVESSNHIQEDEAPTEKRIETIDPSIVWAKFDAEENPYMKGSISHLKEGMGINQRIMFTKRLFQGNPDLMDQAIFELDATDSFFEAIDLLNRSFVLSLNWDIHSEEVLELLQLIFRKYDEV</sequence>
<evidence type="ECO:0000313" key="1">
    <source>
        <dbReference type="EMBL" id="GEO22794.1"/>
    </source>
</evidence>
<reference evidence="1 2" key="1">
    <citation type="submission" date="2019-07" db="EMBL/GenBank/DDBJ databases">
        <title>Whole genome shotgun sequence of Cyclobacterium qasimii NBRC 106168.</title>
        <authorList>
            <person name="Hosoyama A."/>
            <person name="Uohara A."/>
            <person name="Ohji S."/>
            <person name="Ichikawa N."/>
        </authorList>
    </citation>
    <scope>NUCLEOTIDE SEQUENCE [LARGE SCALE GENOMIC DNA]</scope>
    <source>
        <strain evidence="1 2">NBRC 106168</strain>
    </source>
</reference>
<protein>
    <submittedName>
        <fullName evidence="1">Uncharacterized protein</fullName>
    </submittedName>
</protein>
<dbReference type="AlphaFoldDB" id="A0A512CEY4"/>